<keyword evidence="9" id="KW-0325">Glycoprotein</keyword>
<proteinExistence type="predicted"/>
<dbReference type="PROSITE" id="PS50059">
    <property type="entry name" value="FKBP_PPIASE"/>
    <property type="match status" value="1"/>
</dbReference>
<keyword evidence="8 11" id="KW-0697">Rotamase</keyword>
<dbReference type="FunFam" id="3.10.50.40:FF:000006">
    <property type="entry name" value="Peptidyl-prolyl cis-trans isomerase"/>
    <property type="match status" value="1"/>
</dbReference>
<evidence type="ECO:0000256" key="12">
    <source>
        <dbReference type="SAM" id="MobiDB-lite"/>
    </source>
</evidence>
<evidence type="ECO:0000256" key="3">
    <source>
        <dbReference type="ARBA" id="ARBA00022723"/>
    </source>
</evidence>
<sequence>MIKSSTEYRRLKLAFSTLHRVQAQGSIYSAGYQQQLERQRFSTSSSSSSPPPPPPPPPQFLDVPRMHGGVMMWRLVSCAFCLIVSLQPGSWSCWAAAEELGGEVKIEVLFKPVECDPKSKKGDLMNVHYDGFLAKDGSQFYCSRTDKAGHPQWVVLGIGQMIKGLDLGMVDMCPGERRKITIPPALAFGEAGKEPVPPNATVIFEVEAFSVSRGPRSMEAFGSMDIDNDKSLTKDEVKEYLKVEYKKEGKPREETFFDKVVEDIFRKNDNDKNGQISVTEYNIYKHDEL</sequence>
<dbReference type="Pfam" id="PF00254">
    <property type="entry name" value="FKBP_C"/>
    <property type="match status" value="1"/>
</dbReference>
<feature type="compositionally biased region" description="Pro residues" evidence="12">
    <location>
        <begin position="49"/>
        <end position="58"/>
    </location>
</feature>
<dbReference type="Proteomes" id="UP000324091">
    <property type="component" value="Chromosome 1"/>
</dbReference>
<evidence type="ECO:0000256" key="2">
    <source>
        <dbReference type="ARBA" id="ARBA00013194"/>
    </source>
</evidence>
<evidence type="ECO:0000256" key="11">
    <source>
        <dbReference type="PROSITE-ProRule" id="PRU00277"/>
    </source>
</evidence>
<evidence type="ECO:0000256" key="8">
    <source>
        <dbReference type="ARBA" id="ARBA00023110"/>
    </source>
</evidence>
<dbReference type="CDD" id="cd00051">
    <property type="entry name" value="EFh"/>
    <property type="match status" value="1"/>
</dbReference>
<dbReference type="InterPro" id="IPR001179">
    <property type="entry name" value="PPIase_FKBP_dom"/>
</dbReference>
<evidence type="ECO:0000256" key="7">
    <source>
        <dbReference type="ARBA" id="ARBA00022837"/>
    </source>
</evidence>
<feature type="domain" description="PPIase FKBP-type" evidence="13">
    <location>
        <begin position="122"/>
        <end position="212"/>
    </location>
</feature>
<evidence type="ECO:0000313" key="15">
    <source>
        <dbReference type="EMBL" id="TWW80343.1"/>
    </source>
</evidence>
<dbReference type="GO" id="GO:0005509">
    <property type="term" value="F:calcium ion binding"/>
    <property type="evidence" value="ECO:0007669"/>
    <property type="project" value="InterPro"/>
</dbReference>
<reference evidence="15 16" key="1">
    <citation type="submission" date="2019-04" db="EMBL/GenBank/DDBJ databases">
        <title>Chromosome genome assembly for Takifugu flavidus.</title>
        <authorList>
            <person name="Xiao S."/>
        </authorList>
    </citation>
    <scope>NUCLEOTIDE SEQUENCE [LARGE SCALE GENOMIC DNA]</scope>
    <source>
        <strain evidence="15">HTHZ2018</strain>
        <tissue evidence="15">Muscle</tissue>
    </source>
</reference>
<dbReference type="InterPro" id="IPR011992">
    <property type="entry name" value="EF-hand-dom_pair"/>
</dbReference>
<dbReference type="AlphaFoldDB" id="A0A5C6PLR8"/>
<keyword evidence="7" id="KW-0106">Calcium</keyword>
<accession>A0A5C6PLR8</accession>
<keyword evidence="10 11" id="KW-0413">Isomerase</keyword>
<keyword evidence="3" id="KW-0479">Metal-binding</keyword>
<keyword evidence="4" id="KW-0732">Signal</keyword>
<dbReference type="PROSITE" id="PS50222">
    <property type="entry name" value="EF_HAND_2"/>
    <property type="match status" value="2"/>
</dbReference>
<protein>
    <recommendedName>
        <fullName evidence="2 11">peptidylprolyl isomerase</fullName>
        <ecNumber evidence="2 11">5.2.1.8</ecNumber>
    </recommendedName>
</protein>
<dbReference type="SUPFAM" id="SSF54534">
    <property type="entry name" value="FKBP-like"/>
    <property type="match status" value="1"/>
</dbReference>
<dbReference type="InterPro" id="IPR046357">
    <property type="entry name" value="PPIase_dom_sf"/>
</dbReference>
<keyword evidence="16" id="KW-1185">Reference proteome</keyword>
<evidence type="ECO:0000259" key="13">
    <source>
        <dbReference type="PROSITE" id="PS50059"/>
    </source>
</evidence>
<dbReference type="PANTHER" id="PTHR46222">
    <property type="entry name" value="PEPTIDYL-PROLYL CIS-TRANS ISOMERASE FKBP7/14"/>
    <property type="match status" value="1"/>
</dbReference>
<evidence type="ECO:0000259" key="14">
    <source>
        <dbReference type="PROSITE" id="PS50222"/>
    </source>
</evidence>
<evidence type="ECO:0000256" key="1">
    <source>
        <dbReference type="ARBA" id="ARBA00000971"/>
    </source>
</evidence>
<name>A0A5C6PLR8_9TELE</name>
<dbReference type="InterPro" id="IPR052273">
    <property type="entry name" value="PPIase_FKBP"/>
</dbReference>
<dbReference type="InterPro" id="IPR018247">
    <property type="entry name" value="EF_Hand_1_Ca_BS"/>
</dbReference>
<dbReference type="InterPro" id="IPR002048">
    <property type="entry name" value="EF_hand_dom"/>
</dbReference>
<dbReference type="Pfam" id="PF13499">
    <property type="entry name" value="EF-hand_7"/>
    <property type="match status" value="1"/>
</dbReference>
<evidence type="ECO:0000256" key="4">
    <source>
        <dbReference type="ARBA" id="ARBA00022729"/>
    </source>
</evidence>
<dbReference type="GO" id="GO:0005783">
    <property type="term" value="C:endoplasmic reticulum"/>
    <property type="evidence" value="ECO:0007669"/>
    <property type="project" value="UniProtKB-ARBA"/>
</dbReference>
<dbReference type="GO" id="GO:0003755">
    <property type="term" value="F:peptidyl-prolyl cis-trans isomerase activity"/>
    <property type="evidence" value="ECO:0007669"/>
    <property type="project" value="UniProtKB-KW"/>
</dbReference>
<keyword evidence="5" id="KW-0677">Repeat</keyword>
<evidence type="ECO:0000256" key="10">
    <source>
        <dbReference type="ARBA" id="ARBA00023235"/>
    </source>
</evidence>
<feature type="domain" description="EF-hand" evidence="14">
    <location>
        <begin position="212"/>
        <end position="247"/>
    </location>
</feature>
<organism evidence="15 16">
    <name type="scientific">Takifugu flavidus</name>
    <name type="common">sansaifugu</name>
    <dbReference type="NCBI Taxonomy" id="433684"/>
    <lineage>
        <taxon>Eukaryota</taxon>
        <taxon>Metazoa</taxon>
        <taxon>Chordata</taxon>
        <taxon>Craniata</taxon>
        <taxon>Vertebrata</taxon>
        <taxon>Euteleostomi</taxon>
        <taxon>Actinopterygii</taxon>
        <taxon>Neopterygii</taxon>
        <taxon>Teleostei</taxon>
        <taxon>Neoteleostei</taxon>
        <taxon>Acanthomorphata</taxon>
        <taxon>Eupercaria</taxon>
        <taxon>Tetraodontiformes</taxon>
        <taxon>Tetradontoidea</taxon>
        <taxon>Tetraodontidae</taxon>
        <taxon>Takifugu</taxon>
    </lineage>
</organism>
<evidence type="ECO:0000256" key="6">
    <source>
        <dbReference type="ARBA" id="ARBA00022824"/>
    </source>
</evidence>
<dbReference type="EC" id="5.2.1.8" evidence="2 11"/>
<gene>
    <name evidence="15" type="ORF">D4764_01G0001580</name>
</gene>
<keyword evidence="6" id="KW-0256">Endoplasmic reticulum</keyword>
<dbReference type="EMBL" id="RHFK02000001">
    <property type="protein sequence ID" value="TWW80343.1"/>
    <property type="molecule type" value="Genomic_DNA"/>
</dbReference>
<dbReference type="PROSITE" id="PS00018">
    <property type="entry name" value="EF_HAND_1"/>
    <property type="match status" value="2"/>
</dbReference>
<dbReference type="Gene3D" id="3.10.50.40">
    <property type="match status" value="1"/>
</dbReference>
<feature type="domain" description="EF-hand" evidence="14">
    <location>
        <begin position="256"/>
        <end position="289"/>
    </location>
</feature>
<evidence type="ECO:0000256" key="9">
    <source>
        <dbReference type="ARBA" id="ARBA00023180"/>
    </source>
</evidence>
<evidence type="ECO:0000256" key="5">
    <source>
        <dbReference type="ARBA" id="ARBA00022737"/>
    </source>
</evidence>
<dbReference type="Gene3D" id="1.10.238.10">
    <property type="entry name" value="EF-hand"/>
    <property type="match status" value="1"/>
</dbReference>
<evidence type="ECO:0000313" key="16">
    <source>
        <dbReference type="Proteomes" id="UP000324091"/>
    </source>
</evidence>
<comment type="catalytic activity">
    <reaction evidence="1 11">
        <text>[protein]-peptidylproline (omega=180) = [protein]-peptidylproline (omega=0)</text>
        <dbReference type="Rhea" id="RHEA:16237"/>
        <dbReference type="Rhea" id="RHEA-COMP:10747"/>
        <dbReference type="Rhea" id="RHEA-COMP:10748"/>
        <dbReference type="ChEBI" id="CHEBI:83833"/>
        <dbReference type="ChEBI" id="CHEBI:83834"/>
        <dbReference type="EC" id="5.2.1.8"/>
    </reaction>
</comment>
<comment type="caution">
    <text evidence="15">The sequence shown here is derived from an EMBL/GenBank/DDBJ whole genome shotgun (WGS) entry which is preliminary data.</text>
</comment>
<dbReference type="PANTHER" id="PTHR46222:SF2">
    <property type="entry name" value="PEPTIDYL-PROLYL CIS-TRANS ISOMERASE FKBP7"/>
    <property type="match status" value="1"/>
</dbReference>
<feature type="region of interest" description="Disordered" evidence="12">
    <location>
        <begin position="39"/>
        <end position="58"/>
    </location>
</feature>
<dbReference type="SUPFAM" id="SSF47473">
    <property type="entry name" value="EF-hand"/>
    <property type="match status" value="1"/>
</dbReference>